<dbReference type="AlphaFoldDB" id="A0A5C5YXN0"/>
<dbReference type="PANTHER" id="PTHR35335">
    <property type="entry name" value="UPF0716 PROTEIN FXSA"/>
    <property type="match status" value="1"/>
</dbReference>
<keyword evidence="2" id="KW-0472">Membrane</keyword>
<evidence type="ECO:0000313" key="3">
    <source>
        <dbReference type="EMBL" id="TWT79829.1"/>
    </source>
</evidence>
<gene>
    <name evidence="3" type="ORF">CA13_12360</name>
</gene>
<evidence type="ECO:0000313" key="4">
    <source>
        <dbReference type="Proteomes" id="UP000315010"/>
    </source>
</evidence>
<feature type="transmembrane region" description="Helical" evidence="2">
    <location>
        <begin position="76"/>
        <end position="95"/>
    </location>
</feature>
<dbReference type="PANTHER" id="PTHR35335:SF1">
    <property type="entry name" value="UPF0716 PROTEIN FXSA"/>
    <property type="match status" value="1"/>
</dbReference>
<feature type="region of interest" description="Disordered" evidence="1">
    <location>
        <begin position="178"/>
        <end position="227"/>
    </location>
</feature>
<accession>A0A5C5YXN0</accession>
<dbReference type="Pfam" id="PF04186">
    <property type="entry name" value="FxsA"/>
    <property type="match status" value="1"/>
</dbReference>
<dbReference type="GO" id="GO:0016020">
    <property type="term" value="C:membrane"/>
    <property type="evidence" value="ECO:0007669"/>
    <property type="project" value="InterPro"/>
</dbReference>
<dbReference type="InterPro" id="IPR007313">
    <property type="entry name" value="FxsA"/>
</dbReference>
<reference evidence="3 4" key="1">
    <citation type="submission" date="2019-02" db="EMBL/GenBank/DDBJ databases">
        <title>Deep-cultivation of Planctomycetes and their phenomic and genomic characterization uncovers novel biology.</title>
        <authorList>
            <person name="Wiegand S."/>
            <person name="Jogler M."/>
            <person name="Boedeker C."/>
            <person name="Pinto D."/>
            <person name="Vollmers J."/>
            <person name="Rivas-Marin E."/>
            <person name="Kohn T."/>
            <person name="Peeters S.H."/>
            <person name="Heuer A."/>
            <person name="Rast P."/>
            <person name="Oberbeckmann S."/>
            <person name="Bunk B."/>
            <person name="Jeske O."/>
            <person name="Meyerdierks A."/>
            <person name="Storesund J.E."/>
            <person name="Kallscheuer N."/>
            <person name="Luecker S."/>
            <person name="Lage O.M."/>
            <person name="Pohl T."/>
            <person name="Merkel B.J."/>
            <person name="Hornburger P."/>
            <person name="Mueller R.-W."/>
            <person name="Bruemmer F."/>
            <person name="Labrenz M."/>
            <person name="Spormann A.M."/>
            <person name="Op Den Camp H."/>
            <person name="Overmann J."/>
            <person name="Amann R."/>
            <person name="Jetten M.S.M."/>
            <person name="Mascher T."/>
            <person name="Medema M.H."/>
            <person name="Devos D.P."/>
            <person name="Kaster A.-K."/>
            <person name="Ovreas L."/>
            <person name="Rohde M."/>
            <person name="Galperin M.Y."/>
            <person name="Jogler C."/>
        </authorList>
    </citation>
    <scope>NUCLEOTIDE SEQUENCE [LARGE SCALE GENOMIC DNA]</scope>
    <source>
        <strain evidence="3 4">CA13</strain>
    </source>
</reference>
<dbReference type="NCBIfam" id="NF008528">
    <property type="entry name" value="PRK11463.1-2"/>
    <property type="match status" value="1"/>
</dbReference>
<name>A0A5C5YXN0_9BACT</name>
<feature type="transmembrane region" description="Helical" evidence="2">
    <location>
        <begin position="47"/>
        <end position="69"/>
    </location>
</feature>
<keyword evidence="2" id="KW-1133">Transmembrane helix</keyword>
<feature type="transmembrane region" description="Helical" evidence="2">
    <location>
        <begin position="124"/>
        <end position="149"/>
    </location>
</feature>
<keyword evidence="2" id="KW-0812">Transmembrane</keyword>
<feature type="compositionally biased region" description="Basic and acidic residues" evidence="1">
    <location>
        <begin position="217"/>
        <end position="227"/>
    </location>
</feature>
<protein>
    <submittedName>
        <fullName evidence="3">Phage T7 F exclusion suppressor FxsA</fullName>
    </submittedName>
</protein>
<dbReference type="Proteomes" id="UP000315010">
    <property type="component" value="Unassembled WGS sequence"/>
</dbReference>
<sequence length="227" mass="25010">MLFVRRNATLDSTLGTETATINHDLAVRCQIGGFPHWKNRYTSQLDLVMFFRLLVAFIVVPLVELVLLLRLADATSVMTTLAIVIITGVIGSALARREGVLAWYRFRSALAEGRMPSQEIQDGLMVVFAAALLLTPGLLTDSLGFILLIPTGRTLIRKYVLSRYIRAVDVHVNTTASTSGFESRTHTDSTYPAPDSDRFGPTPRSPRPNSSASGKSKTIDAKSFRRK</sequence>
<feature type="compositionally biased region" description="Polar residues" evidence="1">
    <location>
        <begin position="207"/>
        <end position="216"/>
    </location>
</feature>
<evidence type="ECO:0000256" key="2">
    <source>
        <dbReference type="SAM" id="Phobius"/>
    </source>
</evidence>
<dbReference type="EMBL" id="SJPJ01000001">
    <property type="protein sequence ID" value="TWT79829.1"/>
    <property type="molecule type" value="Genomic_DNA"/>
</dbReference>
<comment type="caution">
    <text evidence="3">The sequence shown here is derived from an EMBL/GenBank/DDBJ whole genome shotgun (WGS) entry which is preliminary data.</text>
</comment>
<evidence type="ECO:0000256" key="1">
    <source>
        <dbReference type="SAM" id="MobiDB-lite"/>
    </source>
</evidence>
<keyword evidence="4" id="KW-1185">Reference proteome</keyword>
<proteinExistence type="predicted"/>
<organism evidence="3 4">
    <name type="scientific">Novipirellula herctigrandis</name>
    <dbReference type="NCBI Taxonomy" id="2527986"/>
    <lineage>
        <taxon>Bacteria</taxon>
        <taxon>Pseudomonadati</taxon>
        <taxon>Planctomycetota</taxon>
        <taxon>Planctomycetia</taxon>
        <taxon>Pirellulales</taxon>
        <taxon>Pirellulaceae</taxon>
        <taxon>Novipirellula</taxon>
    </lineage>
</organism>